<dbReference type="GO" id="GO:0071222">
    <property type="term" value="P:cellular response to lipopolysaccharide"/>
    <property type="evidence" value="ECO:0007669"/>
    <property type="project" value="TreeGrafter"/>
</dbReference>
<dbReference type="PROSITE" id="PS50835">
    <property type="entry name" value="IG_LIKE"/>
    <property type="match status" value="2"/>
</dbReference>
<feature type="transmembrane region" description="Helical" evidence="11">
    <location>
        <begin position="242"/>
        <end position="261"/>
    </location>
</feature>
<keyword evidence="5 11" id="KW-1133">Transmembrane helix</keyword>
<dbReference type="Pfam" id="PF22705">
    <property type="entry name" value="C2-set_3"/>
    <property type="match status" value="1"/>
</dbReference>
<evidence type="ECO:0000256" key="8">
    <source>
        <dbReference type="ARBA" id="ARBA00023170"/>
    </source>
</evidence>
<evidence type="ECO:0000256" key="9">
    <source>
        <dbReference type="ARBA" id="ARBA00023180"/>
    </source>
</evidence>
<dbReference type="GO" id="GO:0042130">
    <property type="term" value="P:negative regulation of T cell proliferation"/>
    <property type="evidence" value="ECO:0007669"/>
    <property type="project" value="TreeGrafter"/>
</dbReference>
<dbReference type="InterPro" id="IPR013783">
    <property type="entry name" value="Ig-like_fold"/>
</dbReference>
<feature type="domain" description="Ig-like" evidence="13">
    <location>
        <begin position="142"/>
        <end position="227"/>
    </location>
</feature>
<proteinExistence type="predicted"/>
<evidence type="ECO:0000256" key="2">
    <source>
        <dbReference type="ARBA" id="ARBA00022475"/>
    </source>
</evidence>
<dbReference type="SMART" id="SM00409">
    <property type="entry name" value="IG"/>
    <property type="match status" value="2"/>
</dbReference>
<dbReference type="EMBL" id="CAWUFR010000039">
    <property type="protein sequence ID" value="CAK6959349.1"/>
    <property type="molecule type" value="Genomic_DNA"/>
</dbReference>
<evidence type="ECO:0000313" key="15">
    <source>
        <dbReference type="EMBL" id="CAK6959349.1"/>
    </source>
</evidence>
<comment type="subcellular location">
    <subcellularLocation>
        <location evidence="1">Cell membrane</location>
        <topology evidence="1">Single-pass type I membrane protein</topology>
    </subcellularLocation>
</comment>
<dbReference type="Pfam" id="PF07686">
    <property type="entry name" value="V-set"/>
    <property type="match status" value="1"/>
</dbReference>
<evidence type="ECO:0000313" key="16">
    <source>
        <dbReference type="Proteomes" id="UP001314229"/>
    </source>
</evidence>
<accession>A0AAV1NIN1</accession>
<dbReference type="InterPro" id="IPR051713">
    <property type="entry name" value="T-cell_Activation_Regulation"/>
</dbReference>
<evidence type="ECO:0000256" key="5">
    <source>
        <dbReference type="ARBA" id="ARBA00022989"/>
    </source>
</evidence>
<evidence type="ECO:0000256" key="6">
    <source>
        <dbReference type="ARBA" id="ARBA00023136"/>
    </source>
</evidence>
<keyword evidence="10" id="KW-0393">Immunoglobulin domain</keyword>
<evidence type="ECO:0000256" key="12">
    <source>
        <dbReference type="SAM" id="SignalP"/>
    </source>
</evidence>
<evidence type="ECO:0000259" key="13">
    <source>
        <dbReference type="PROSITE" id="PS50835"/>
    </source>
</evidence>
<feature type="domain" description="NACHT" evidence="14">
    <location>
        <begin position="350"/>
        <end position="443"/>
    </location>
</feature>
<dbReference type="Pfam" id="PF05729">
    <property type="entry name" value="NACHT"/>
    <property type="match status" value="1"/>
</dbReference>
<dbReference type="InterPro" id="IPR003599">
    <property type="entry name" value="Ig_sub"/>
</dbReference>
<evidence type="ECO:0000256" key="10">
    <source>
        <dbReference type="ARBA" id="ARBA00023319"/>
    </source>
</evidence>
<dbReference type="PANTHER" id="PTHR25466">
    <property type="entry name" value="T-LYMPHOCYTE ACTIVATION ANTIGEN"/>
    <property type="match status" value="1"/>
</dbReference>
<evidence type="ECO:0000256" key="7">
    <source>
        <dbReference type="ARBA" id="ARBA00023157"/>
    </source>
</evidence>
<keyword evidence="9" id="KW-0325">Glycoprotein</keyword>
<gene>
    <name evidence="15" type="ORF">FSCOSCO3_A013681</name>
</gene>
<evidence type="ECO:0000256" key="11">
    <source>
        <dbReference type="SAM" id="Phobius"/>
    </source>
</evidence>
<protein>
    <submittedName>
        <fullName evidence="15">Uncharacterized protein LOC128380411</fullName>
    </submittedName>
</protein>
<dbReference type="GO" id="GO:0031295">
    <property type="term" value="P:T cell costimulation"/>
    <property type="evidence" value="ECO:0007669"/>
    <property type="project" value="TreeGrafter"/>
</dbReference>
<feature type="domain" description="Ig-like" evidence="13">
    <location>
        <begin position="15"/>
        <end position="140"/>
    </location>
</feature>
<evidence type="ECO:0000259" key="14">
    <source>
        <dbReference type="PROSITE" id="PS50837"/>
    </source>
</evidence>
<dbReference type="InterPro" id="IPR027417">
    <property type="entry name" value="P-loop_NTPase"/>
</dbReference>
<feature type="chain" id="PRO_5043729518" evidence="12">
    <location>
        <begin position="20"/>
        <end position="495"/>
    </location>
</feature>
<dbReference type="Gene3D" id="2.60.40.10">
    <property type="entry name" value="Immunoglobulins"/>
    <property type="match status" value="2"/>
</dbReference>
<feature type="signal peptide" evidence="12">
    <location>
        <begin position="1"/>
        <end position="19"/>
    </location>
</feature>
<reference evidence="15 16" key="1">
    <citation type="submission" date="2024-01" db="EMBL/GenBank/DDBJ databases">
        <authorList>
            <person name="Alioto T."/>
            <person name="Alioto T."/>
            <person name="Gomez Garrido J."/>
        </authorList>
    </citation>
    <scope>NUCLEOTIDE SEQUENCE [LARGE SCALE GENOMIC DNA]</scope>
</reference>
<dbReference type="SUPFAM" id="SSF48726">
    <property type="entry name" value="Immunoglobulin"/>
    <property type="match status" value="2"/>
</dbReference>
<dbReference type="InterPro" id="IPR053896">
    <property type="entry name" value="BTN3A2-like_Ig-C"/>
</dbReference>
<dbReference type="InterPro" id="IPR007110">
    <property type="entry name" value="Ig-like_dom"/>
</dbReference>
<dbReference type="GO" id="GO:0042102">
    <property type="term" value="P:positive regulation of T cell proliferation"/>
    <property type="evidence" value="ECO:0007669"/>
    <property type="project" value="TreeGrafter"/>
</dbReference>
<dbReference type="GO" id="GO:0007166">
    <property type="term" value="P:cell surface receptor signaling pathway"/>
    <property type="evidence" value="ECO:0007669"/>
    <property type="project" value="TreeGrafter"/>
</dbReference>
<dbReference type="GO" id="GO:0006955">
    <property type="term" value="P:immune response"/>
    <property type="evidence" value="ECO:0007669"/>
    <property type="project" value="TreeGrafter"/>
</dbReference>
<keyword evidence="16" id="KW-1185">Reference proteome</keyword>
<keyword evidence="2" id="KW-1003">Cell membrane</keyword>
<keyword evidence="6 11" id="KW-0472">Membrane</keyword>
<evidence type="ECO:0000256" key="4">
    <source>
        <dbReference type="ARBA" id="ARBA00022729"/>
    </source>
</evidence>
<keyword evidence="7" id="KW-1015">Disulfide bond</keyword>
<dbReference type="PANTHER" id="PTHR25466:SF3">
    <property type="entry name" value="PROGRAMMED CELL DEATH 1 LIGAND 1"/>
    <property type="match status" value="1"/>
</dbReference>
<dbReference type="AlphaFoldDB" id="A0AAV1NIN1"/>
<comment type="caution">
    <text evidence="15">The sequence shown here is derived from an EMBL/GenBank/DDBJ whole genome shotgun (WGS) entry which is preliminary data.</text>
</comment>
<dbReference type="Proteomes" id="UP001314229">
    <property type="component" value="Unassembled WGS sequence"/>
</dbReference>
<name>A0AAV1NIN1_SCOSC</name>
<dbReference type="InterPro" id="IPR013106">
    <property type="entry name" value="Ig_V-set"/>
</dbReference>
<dbReference type="GO" id="GO:0009897">
    <property type="term" value="C:external side of plasma membrane"/>
    <property type="evidence" value="ECO:0007669"/>
    <property type="project" value="TreeGrafter"/>
</dbReference>
<dbReference type="InterPro" id="IPR007111">
    <property type="entry name" value="NACHT_NTPase"/>
</dbReference>
<evidence type="ECO:0000256" key="1">
    <source>
        <dbReference type="ARBA" id="ARBA00004251"/>
    </source>
</evidence>
<dbReference type="SMART" id="SM00406">
    <property type="entry name" value="IGv"/>
    <property type="match status" value="1"/>
</dbReference>
<dbReference type="Gene3D" id="3.40.50.300">
    <property type="entry name" value="P-loop containing nucleotide triphosphate hydrolases"/>
    <property type="match status" value="1"/>
</dbReference>
<dbReference type="PROSITE" id="PS50837">
    <property type="entry name" value="NACHT"/>
    <property type="match status" value="1"/>
</dbReference>
<keyword evidence="8" id="KW-0675">Receptor</keyword>
<keyword evidence="3 11" id="KW-0812">Transmembrane</keyword>
<dbReference type="InterPro" id="IPR036179">
    <property type="entry name" value="Ig-like_dom_sf"/>
</dbReference>
<sequence>MDWALVFVLQVTFLPFITSQGLFKVEAKPNKYSSELGGDVEMKCRFDPVPMNPLTGLKVYWYWTTNNLVRKVYVMEYGKNNLSLQDVDFQGRVKLNTEELQNGLAMLQVSRLKMNDSGTYQCLMETELGTDYKKMTLTVTAPYKAVTRHIQEVADRDELLLTCQSEGYPESPVVWQDGQLQNINSNTTSVSTPDQLFKVTSQIHIKSLEKNNYTCTFTNDGHNATFHIPDDIPNHPVKNDTLIVILIIGLILLIIVAVLTYQQRKGSGTHNTRNRLVNGRGGFVSAPVCLQIGKENDDDLRENLGASLKAHYTDYSFSTEMGRHWDHPQRLQNNEGQPATLQSLLPEAEEMLFLEGPPGSGKTALAHILISSWAKGPTDTLTNLLDLSILHLLLYVDCSTAKGDLFQEIISQLSLGEKVSTEELRTVLTRSNDALLLLDGYREGDQLFDDSLKMFISERRGCRVLIMACPGHCPILRETVGTRELLKLQTQTVKY</sequence>
<keyword evidence="4 12" id="KW-0732">Signal</keyword>
<dbReference type="SUPFAM" id="SSF52540">
    <property type="entry name" value="P-loop containing nucleoside triphosphate hydrolases"/>
    <property type="match status" value="1"/>
</dbReference>
<evidence type="ECO:0000256" key="3">
    <source>
        <dbReference type="ARBA" id="ARBA00022692"/>
    </source>
</evidence>
<organism evidence="15 16">
    <name type="scientific">Scomber scombrus</name>
    <name type="common">Atlantic mackerel</name>
    <name type="synonym">Scomber vernalis</name>
    <dbReference type="NCBI Taxonomy" id="13677"/>
    <lineage>
        <taxon>Eukaryota</taxon>
        <taxon>Metazoa</taxon>
        <taxon>Chordata</taxon>
        <taxon>Craniata</taxon>
        <taxon>Vertebrata</taxon>
        <taxon>Euteleostomi</taxon>
        <taxon>Actinopterygii</taxon>
        <taxon>Neopterygii</taxon>
        <taxon>Teleostei</taxon>
        <taxon>Neoteleostei</taxon>
        <taxon>Acanthomorphata</taxon>
        <taxon>Pelagiaria</taxon>
        <taxon>Scombriformes</taxon>
        <taxon>Scombridae</taxon>
        <taxon>Scomber</taxon>
    </lineage>
</organism>